<protein>
    <submittedName>
        <fullName evidence="2">Uncharacterized protein</fullName>
    </submittedName>
</protein>
<evidence type="ECO:0000313" key="3">
    <source>
        <dbReference type="Proteomes" id="UP000663903"/>
    </source>
</evidence>
<dbReference type="Proteomes" id="UP000663903">
    <property type="component" value="Chromosome"/>
</dbReference>
<proteinExistence type="predicted"/>
<dbReference type="RefSeq" id="WP_208010418.1">
    <property type="nucleotide sequence ID" value="NZ_CP071796.1"/>
</dbReference>
<keyword evidence="3" id="KW-1185">Reference proteome</keyword>
<dbReference type="AlphaFoldDB" id="A0A975H461"/>
<accession>A0A975H461</accession>
<gene>
    <name evidence="2" type="ORF">J1M35_06460</name>
</gene>
<evidence type="ECO:0000313" key="2">
    <source>
        <dbReference type="EMBL" id="QTD46519.1"/>
    </source>
</evidence>
<organism evidence="2 3">
    <name type="scientific">Ottowia testudinis</name>
    <dbReference type="NCBI Taxonomy" id="2816950"/>
    <lineage>
        <taxon>Bacteria</taxon>
        <taxon>Pseudomonadati</taxon>
        <taxon>Pseudomonadota</taxon>
        <taxon>Betaproteobacteria</taxon>
        <taxon>Burkholderiales</taxon>
        <taxon>Comamonadaceae</taxon>
        <taxon>Ottowia</taxon>
    </lineage>
</organism>
<feature type="region of interest" description="Disordered" evidence="1">
    <location>
        <begin position="406"/>
        <end position="426"/>
    </location>
</feature>
<feature type="compositionally biased region" description="Polar residues" evidence="1">
    <location>
        <begin position="410"/>
        <end position="425"/>
    </location>
</feature>
<evidence type="ECO:0000256" key="1">
    <source>
        <dbReference type="SAM" id="MobiDB-lite"/>
    </source>
</evidence>
<dbReference type="EMBL" id="CP071796">
    <property type="protein sequence ID" value="QTD46519.1"/>
    <property type="molecule type" value="Genomic_DNA"/>
</dbReference>
<reference evidence="2" key="1">
    <citation type="submission" date="2021-03" db="EMBL/GenBank/DDBJ databases">
        <title>Ottowia sp. 27C isolated from the cloaca of a Giant Asian pond turtle (Heosemys grandis).</title>
        <authorList>
            <person name="Spergser J."/>
            <person name="Busse H.-J."/>
        </authorList>
    </citation>
    <scope>NUCLEOTIDE SEQUENCE</scope>
    <source>
        <strain evidence="2">27C</strain>
    </source>
</reference>
<feature type="region of interest" description="Disordered" evidence="1">
    <location>
        <begin position="657"/>
        <end position="694"/>
    </location>
</feature>
<sequence>MIRIGTGSPLAAPQGYKNLFAGHTYYLLRNSPVTEVVTLVRFVQQPAKDVVYKNAKKPKRTITPDPHPIIERMPRDVFEDALGRHIIPAQRRALPPWLEQLSGLDLDSVDSERRDPARTHADRIDQKLLVINPLVQRAEELIDSPDLETRINQHARELTPKQNETRVRLWFFTYLVFGRNRNALFYPIHKIGRWDRLTTVSEVKRGAPGYRGSAHGYNTTKEMHDKIIASYIAEQRLGRTEPEVYVSAMRKHFGCKAREISVGQRRQLEIYHPNGDPFPQEGAYFYHVKRHFEPAAVRTARIGRNRARKTIDPVKGTFSASTWNLMQNVEADAYRVHDLPRGYVEGSDLPPLVVVTKRDTASGRLTGIGFSQGSETGAAYRMATFCESIGLQEFGRLFGLKVKSPGKGLSPTQITDRGPGATSSALPRDASLLPVVREMTPAYSGVSKGLIETSNPKTLKDDEPPSFVRSTLTVAQLARREIFRVLEFNERTDVGSRIDPSLEHLVSRQSPNGVWEALESVGRNDAIQVDFADAVRACLENLPAKLTREGVELAGRNYYSRSPDFQSAMESVGGSRVLDVKVYVLNACTRHIWFDWGGRLIELDVRYPIPVDEEVNYMSLAEAVQYHQHTQASARRFQSHSRAASLDIARDYEAQTGEKWKSGQRTAGRPKRGNLAARREATEAARITAGKRAA</sequence>
<name>A0A975H461_9BURK</name>
<dbReference type="KEGG" id="otd:J1M35_06460"/>